<dbReference type="PANTHER" id="PTHR43405:SF1">
    <property type="entry name" value="GLYCOSYL HYDROLASE DIGH"/>
    <property type="match status" value="1"/>
</dbReference>
<accession>A0A5C8KAA2</accession>
<dbReference type="OrthoDB" id="9773203at2"/>
<dbReference type="Gene3D" id="3.20.20.80">
    <property type="entry name" value="Glycosidases"/>
    <property type="match status" value="1"/>
</dbReference>
<feature type="domain" description="Glycosyl hydrolase-like 10" evidence="3">
    <location>
        <begin position="28"/>
        <end position="330"/>
    </location>
</feature>
<feature type="signal peptide" evidence="2">
    <location>
        <begin position="1"/>
        <end position="21"/>
    </location>
</feature>
<dbReference type="PANTHER" id="PTHR43405">
    <property type="entry name" value="GLYCOSYL HYDROLASE DIGH"/>
    <property type="match status" value="1"/>
</dbReference>
<dbReference type="InterPro" id="IPR003790">
    <property type="entry name" value="GHL10"/>
</dbReference>
<keyword evidence="1 2" id="KW-0732">Signal</keyword>
<gene>
    <name evidence="4" type="ORF">FVR03_03345</name>
</gene>
<evidence type="ECO:0000259" key="3">
    <source>
        <dbReference type="Pfam" id="PF02638"/>
    </source>
</evidence>
<dbReference type="RefSeq" id="WP_147920352.1">
    <property type="nucleotide sequence ID" value="NZ_VRTY01000008.1"/>
</dbReference>
<reference evidence="4 5" key="1">
    <citation type="submission" date="2019-08" db="EMBL/GenBank/DDBJ databases">
        <authorList>
            <person name="Shi S."/>
        </authorList>
    </citation>
    <scope>NUCLEOTIDE SEQUENCE [LARGE SCALE GENOMIC DNA]</scope>
    <source>
        <strain evidence="4 5">GY10130</strain>
    </source>
</reference>
<proteinExistence type="predicted"/>
<dbReference type="InterPro" id="IPR017853">
    <property type="entry name" value="GH"/>
</dbReference>
<organism evidence="4 5">
    <name type="scientific">Pontibacter qinzhouensis</name>
    <dbReference type="NCBI Taxonomy" id="2603253"/>
    <lineage>
        <taxon>Bacteria</taxon>
        <taxon>Pseudomonadati</taxon>
        <taxon>Bacteroidota</taxon>
        <taxon>Cytophagia</taxon>
        <taxon>Cytophagales</taxon>
        <taxon>Hymenobacteraceae</taxon>
        <taxon>Pontibacter</taxon>
    </lineage>
</organism>
<dbReference type="AlphaFoldDB" id="A0A5C8KAA2"/>
<dbReference type="InterPro" id="IPR052177">
    <property type="entry name" value="Divisome_Glycosyl_Hydrolase"/>
</dbReference>
<sequence length="626" mass="70514">MNFKFLLCLFLSVFLCVRVKAQEQPNREFRGVWVATVANLDWPKQGDSAANQKLALQRLFDKIKDANLNVVLFQVRTECDAFYKSSREPWSRYLTGKQGIVPEYDPLAFAIEEAHKRGLELHAWFNPYRVNSSTDSKTVFADNHISKTKPEWLLSFANGKKILNPGLPEVREYVAQVVREVAQHYTIDGVHFDDYFYPYPEGSFKGIASEDAATFAKYGKNFKDIKDWRRDNVNETMRLVHQALKATKPEARFGVSPFGIWKTNVPAGIKGMDAYNDIYADPLAWLEKQYVDYLSPQLYWVIGGNQDYRKLLEWWSDKTYSSSRHLYAGHSLLAKGATELELPNQIAISRANQHHNALGSVIFRATNLTSNTLQSHTSLKATTFMAPAAPPAMPWKPGAKPAAPTDFTMVKNEKTGDYHVSWKRPARNKHSFKRYMLYSSFAPVTNVAELPAGALRAIPVSESFTVPASQVPLQTTYWAITELGPNNIESELSNFVILGRGGAIAQQLPAPSPEPDAAPELLEPLHARAIQQIKNVAAPNAVFDSQKSKVATVSTPYYLDVKLKKKAEVKVMLMSLDRTVKTEVMKRKFKSGVYTLSIDRSKLEAGENLLVLTINNKQSIKKIMLN</sequence>
<dbReference type="GO" id="GO:0016787">
    <property type="term" value="F:hydrolase activity"/>
    <property type="evidence" value="ECO:0007669"/>
    <property type="project" value="UniProtKB-KW"/>
</dbReference>
<dbReference type="Proteomes" id="UP000321926">
    <property type="component" value="Unassembled WGS sequence"/>
</dbReference>
<comment type="caution">
    <text evidence="4">The sequence shown here is derived from an EMBL/GenBank/DDBJ whole genome shotgun (WGS) entry which is preliminary data.</text>
</comment>
<dbReference type="SUPFAM" id="SSF51445">
    <property type="entry name" value="(Trans)glycosidases"/>
    <property type="match status" value="1"/>
</dbReference>
<evidence type="ECO:0000313" key="4">
    <source>
        <dbReference type="EMBL" id="TXK51577.1"/>
    </source>
</evidence>
<evidence type="ECO:0000313" key="5">
    <source>
        <dbReference type="Proteomes" id="UP000321926"/>
    </source>
</evidence>
<evidence type="ECO:0000256" key="2">
    <source>
        <dbReference type="SAM" id="SignalP"/>
    </source>
</evidence>
<evidence type="ECO:0000256" key="1">
    <source>
        <dbReference type="ARBA" id="ARBA00022729"/>
    </source>
</evidence>
<name>A0A5C8KAA2_9BACT</name>
<dbReference type="EMBL" id="VRTY01000008">
    <property type="protein sequence ID" value="TXK51577.1"/>
    <property type="molecule type" value="Genomic_DNA"/>
</dbReference>
<protein>
    <submittedName>
        <fullName evidence="4">Family 10 glycosylhydrolase</fullName>
    </submittedName>
</protein>
<dbReference type="Pfam" id="PF02638">
    <property type="entry name" value="GHL10"/>
    <property type="match status" value="1"/>
</dbReference>
<keyword evidence="4" id="KW-0378">Hydrolase</keyword>
<keyword evidence="5" id="KW-1185">Reference proteome</keyword>
<feature type="chain" id="PRO_5022908041" evidence="2">
    <location>
        <begin position="22"/>
        <end position="626"/>
    </location>
</feature>